<dbReference type="PROSITE" id="PS50157">
    <property type="entry name" value="ZINC_FINGER_C2H2_2"/>
    <property type="match status" value="8"/>
</dbReference>
<feature type="region of interest" description="Disordered" evidence="9">
    <location>
        <begin position="614"/>
        <end position="660"/>
    </location>
</feature>
<evidence type="ECO:0000313" key="11">
    <source>
        <dbReference type="EMBL" id="SSX21601.1"/>
    </source>
</evidence>
<feature type="region of interest" description="Disordered" evidence="9">
    <location>
        <begin position="53"/>
        <end position="120"/>
    </location>
</feature>
<dbReference type="GO" id="GO:0005634">
    <property type="term" value="C:nucleus"/>
    <property type="evidence" value="ECO:0007669"/>
    <property type="project" value="UniProtKB-SubCell"/>
</dbReference>
<keyword evidence="3" id="KW-0677">Repeat</keyword>
<dbReference type="SUPFAM" id="SSF57667">
    <property type="entry name" value="beta-beta-alpha zinc fingers"/>
    <property type="match status" value="5"/>
</dbReference>
<dbReference type="FunFam" id="3.30.160.60:FF:000505">
    <property type="entry name" value="zinc finger protein 32 isoform X1"/>
    <property type="match status" value="2"/>
</dbReference>
<dbReference type="PANTHER" id="PTHR24376:SF243">
    <property type="entry name" value="C2H2-TYPE DOMAIN-CONTAINING PROTEIN"/>
    <property type="match status" value="1"/>
</dbReference>
<dbReference type="GO" id="GO:0001228">
    <property type="term" value="F:DNA-binding transcription activator activity, RNA polymerase II-specific"/>
    <property type="evidence" value="ECO:0007669"/>
    <property type="project" value="TreeGrafter"/>
</dbReference>
<gene>
    <name evidence="11" type="primary">CSON004841</name>
</gene>
<dbReference type="PANTHER" id="PTHR24376">
    <property type="entry name" value="ZINC FINGER PROTEIN"/>
    <property type="match status" value="1"/>
</dbReference>
<keyword evidence="6" id="KW-0238">DNA-binding</keyword>
<feature type="domain" description="C2H2-type" evidence="10">
    <location>
        <begin position="567"/>
        <end position="594"/>
    </location>
</feature>
<sequence>MAINFSASFAACLAAGLKVPRQIMYCISQDTGAPYVLYKDSQEAAERSAALGGQWTPDMYPGLQQAPQTHLGQHPALPPSQNTHSSPTQEGAQQPPQPQQQSDQSANGTLASPTRSPYQRNGRVQDLEHAHNNVALQQQQQQQHQQNLQSNNQNHVSNQQHSSSEQNEHRNHNNQSNNQNNDQSQQNNTAHNFTKPNQADLNYYAQQHHQNGMLGPPGFPPLHHYLNKGGVLPGMTATEMNGTDLTGYSMPDLLHGNNLHQGNTQNSHKSSKHSDLRLFKCMTCGKDFKQKSTLLQHDRIHTDSRPYGCPECGKRFRQQSHLTQHLRIHANEKPFTCAFCPRSFRQRAILNQHVRIHSGEKPFGCPECHFKSTHVSPHLIFKNGTHPTLWPQDLPYPPEDGQQPKDENQSGFGDDGSQGTPESRGCFSPENGLSYPAYFKDSKGVQHSVFGNNSISSLYLNKGQKGLPDVLQNGRAAGLPLYVRCPICQKEFKQKSTLLQHGCIHIESRPYPCCECGKRFRQQSHLTQHLRIHTNEKPFGCVYCPRFFRQRTILNQHIRIHTGEKPYKCEQCGKDFRQKAILDQHRRTHQGERPFCCPMPNCRRRFSTENEVKKHIDNHMNPSTKGRKKKNAAANAANTTTNTTNPTQSTEQGHAQTQAQAQAQDIAAVVAAHQQDTKNSFLTKDMQNNIIPRMTTPGAVKHELYFPPQCYGPPFNGQTFNGTNPQPPPSTTSSNNQSNVTNNSSSNPVNNPTAAAVQ</sequence>
<dbReference type="EMBL" id="UFQT01000198">
    <property type="protein sequence ID" value="SSX21601.1"/>
    <property type="molecule type" value="Genomic_DNA"/>
</dbReference>
<keyword evidence="2" id="KW-0479">Metal-binding</keyword>
<feature type="compositionally biased region" description="Low complexity" evidence="9">
    <location>
        <begin position="632"/>
        <end position="645"/>
    </location>
</feature>
<comment type="subcellular location">
    <subcellularLocation>
        <location evidence="1">Nucleus</location>
    </subcellularLocation>
</comment>
<keyword evidence="4 8" id="KW-0863">Zinc-finger</keyword>
<dbReference type="Pfam" id="PF00096">
    <property type="entry name" value="zf-C2H2"/>
    <property type="match status" value="5"/>
</dbReference>
<dbReference type="FunFam" id="3.30.160.60:FF:000683">
    <property type="entry name" value="Zinc finger protein 252"/>
    <property type="match status" value="3"/>
</dbReference>
<dbReference type="GO" id="GO:0000978">
    <property type="term" value="F:RNA polymerase II cis-regulatory region sequence-specific DNA binding"/>
    <property type="evidence" value="ECO:0007669"/>
    <property type="project" value="TreeGrafter"/>
</dbReference>
<keyword evidence="7" id="KW-0539">Nucleus</keyword>
<feature type="domain" description="C2H2-type" evidence="10">
    <location>
        <begin position="483"/>
        <end position="510"/>
    </location>
</feature>
<evidence type="ECO:0000256" key="4">
    <source>
        <dbReference type="ARBA" id="ARBA00022771"/>
    </source>
</evidence>
<dbReference type="PROSITE" id="PS00028">
    <property type="entry name" value="ZINC_FINGER_C2H2_1"/>
    <property type="match status" value="8"/>
</dbReference>
<evidence type="ECO:0000256" key="2">
    <source>
        <dbReference type="ARBA" id="ARBA00022723"/>
    </source>
</evidence>
<feature type="compositionally biased region" description="Polar residues" evidence="9">
    <location>
        <begin position="102"/>
        <end position="119"/>
    </location>
</feature>
<evidence type="ECO:0000256" key="3">
    <source>
        <dbReference type="ARBA" id="ARBA00022737"/>
    </source>
</evidence>
<dbReference type="Gene3D" id="3.30.160.60">
    <property type="entry name" value="Classic Zinc Finger"/>
    <property type="match status" value="8"/>
</dbReference>
<protein>
    <submittedName>
        <fullName evidence="11">CSON004841 protein</fullName>
    </submittedName>
</protein>
<feature type="domain" description="C2H2-type" evidence="10">
    <location>
        <begin position="539"/>
        <end position="566"/>
    </location>
</feature>
<dbReference type="GO" id="GO:0008270">
    <property type="term" value="F:zinc ion binding"/>
    <property type="evidence" value="ECO:0007669"/>
    <property type="project" value="UniProtKB-KW"/>
</dbReference>
<feature type="compositionally biased region" description="Low complexity" evidence="9">
    <location>
        <begin position="731"/>
        <end position="758"/>
    </location>
</feature>
<feature type="compositionally biased region" description="Low complexity" evidence="9">
    <location>
        <begin position="135"/>
        <end position="165"/>
    </location>
</feature>
<organism evidence="11">
    <name type="scientific">Culicoides sonorensis</name>
    <name type="common">Biting midge</name>
    <dbReference type="NCBI Taxonomy" id="179676"/>
    <lineage>
        <taxon>Eukaryota</taxon>
        <taxon>Metazoa</taxon>
        <taxon>Ecdysozoa</taxon>
        <taxon>Arthropoda</taxon>
        <taxon>Hexapoda</taxon>
        <taxon>Insecta</taxon>
        <taxon>Pterygota</taxon>
        <taxon>Neoptera</taxon>
        <taxon>Endopterygota</taxon>
        <taxon>Diptera</taxon>
        <taxon>Nematocera</taxon>
        <taxon>Chironomoidea</taxon>
        <taxon>Ceratopogonidae</taxon>
        <taxon>Ceratopogoninae</taxon>
        <taxon>Culicoides</taxon>
        <taxon>Monoculicoides</taxon>
    </lineage>
</organism>
<evidence type="ECO:0000256" key="6">
    <source>
        <dbReference type="ARBA" id="ARBA00023125"/>
    </source>
</evidence>
<evidence type="ECO:0000259" key="10">
    <source>
        <dbReference type="PROSITE" id="PS50157"/>
    </source>
</evidence>
<evidence type="ECO:0000256" key="7">
    <source>
        <dbReference type="ARBA" id="ARBA00023242"/>
    </source>
</evidence>
<feature type="region of interest" description="Disordered" evidence="9">
    <location>
        <begin position="715"/>
        <end position="758"/>
    </location>
</feature>
<dbReference type="AlphaFoldDB" id="A0A336LXA5"/>
<evidence type="ECO:0000256" key="5">
    <source>
        <dbReference type="ARBA" id="ARBA00022833"/>
    </source>
</evidence>
<dbReference type="OMA" id="TSAHHIT"/>
<reference evidence="11" key="1">
    <citation type="submission" date="2018-07" db="EMBL/GenBank/DDBJ databases">
        <authorList>
            <person name="Quirk P.G."/>
            <person name="Krulwich T.A."/>
        </authorList>
    </citation>
    <scope>NUCLEOTIDE SEQUENCE</scope>
</reference>
<dbReference type="InterPro" id="IPR013087">
    <property type="entry name" value="Znf_C2H2_type"/>
</dbReference>
<dbReference type="VEuPathDB" id="VectorBase:CSON004841"/>
<evidence type="ECO:0000256" key="1">
    <source>
        <dbReference type="ARBA" id="ARBA00004123"/>
    </source>
</evidence>
<feature type="compositionally biased region" description="Polar residues" evidence="9">
    <location>
        <begin position="79"/>
        <end position="92"/>
    </location>
</feature>
<feature type="domain" description="C2H2-type" evidence="10">
    <location>
        <begin position="511"/>
        <end position="538"/>
    </location>
</feature>
<name>A0A336LXA5_CULSO</name>
<dbReference type="InterPro" id="IPR036236">
    <property type="entry name" value="Znf_C2H2_sf"/>
</dbReference>
<feature type="domain" description="C2H2-type" evidence="10">
    <location>
        <begin position="595"/>
        <end position="624"/>
    </location>
</feature>
<evidence type="ECO:0000256" key="9">
    <source>
        <dbReference type="SAM" id="MobiDB-lite"/>
    </source>
</evidence>
<proteinExistence type="predicted"/>
<feature type="region of interest" description="Disordered" evidence="9">
    <location>
        <begin position="390"/>
        <end position="425"/>
    </location>
</feature>
<feature type="region of interest" description="Disordered" evidence="9">
    <location>
        <begin position="135"/>
        <end position="195"/>
    </location>
</feature>
<feature type="domain" description="C2H2-type" evidence="10">
    <location>
        <begin position="335"/>
        <end position="362"/>
    </location>
</feature>
<feature type="domain" description="C2H2-type" evidence="10">
    <location>
        <begin position="279"/>
        <end position="306"/>
    </location>
</feature>
<accession>A0A336LXA5</accession>
<keyword evidence="5" id="KW-0862">Zinc</keyword>
<dbReference type="FunFam" id="3.30.160.60:FF:001955">
    <property type="entry name" value="Jim, isoform G"/>
    <property type="match status" value="1"/>
</dbReference>
<feature type="compositionally biased region" description="Low complexity" evidence="9">
    <location>
        <begin position="173"/>
        <end position="188"/>
    </location>
</feature>
<dbReference type="SMART" id="SM00355">
    <property type="entry name" value="ZnF_C2H2"/>
    <property type="match status" value="8"/>
</dbReference>
<feature type="domain" description="C2H2-type" evidence="10">
    <location>
        <begin position="307"/>
        <end position="334"/>
    </location>
</feature>
<evidence type="ECO:0000256" key="8">
    <source>
        <dbReference type="PROSITE-ProRule" id="PRU00042"/>
    </source>
</evidence>